<comment type="similarity">
    <text evidence="2">Belongs to the membrane fusion protein (MFP) (TC 8.A.1) family.</text>
</comment>
<evidence type="ECO:0000256" key="5">
    <source>
        <dbReference type="SAM" id="MobiDB-lite"/>
    </source>
</evidence>
<feature type="domain" description="CusB-like beta-barrel" evidence="8">
    <location>
        <begin position="205"/>
        <end position="273"/>
    </location>
</feature>
<accession>A0A1C2D8T9</accession>
<dbReference type="InterPro" id="IPR058792">
    <property type="entry name" value="Beta-barrel_RND_2"/>
</dbReference>
<keyword evidence="4" id="KW-0175">Coiled coil</keyword>
<dbReference type="Pfam" id="PF25876">
    <property type="entry name" value="HH_MFP_RND"/>
    <property type="match status" value="1"/>
</dbReference>
<proteinExistence type="inferred from homology"/>
<dbReference type="EMBL" id="MDEN01000069">
    <property type="protein sequence ID" value="OCX11177.1"/>
    <property type="molecule type" value="Genomic_DNA"/>
</dbReference>
<dbReference type="SUPFAM" id="SSF111369">
    <property type="entry name" value="HlyD-like secretion proteins"/>
    <property type="match status" value="1"/>
</dbReference>
<evidence type="ECO:0000259" key="9">
    <source>
        <dbReference type="Pfam" id="PF25967"/>
    </source>
</evidence>
<feature type="compositionally biased region" description="Low complexity" evidence="5">
    <location>
        <begin position="369"/>
        <end position="380"/>
    </location>
</feature>
<comment type="subcellular location">
    <subcellularLocation>
        <location evidence="1">Cell envelope</location>
    </subcellularLocation>
</comment>
<dbReference type="OrthoDB" id="9806939at2"/>
<dbReference type="Proteomes" id="UP000095143">
    <property type="component" value="Unassembled WGS sequence"/>
</dbReference>
<dbReference type="PANTHER" id="PTHR30469:SF11">
    <property type="entry name" value="BLL4320 PROTEIN"/>
    <property type="match status" value="1"/>
</dbReference>
<keyword evidence="3" id="KW-0813">Transport</keyword>
<feature type="domain" description="Multidrug resistance protein MdtA-like barrel-sandwich hybrid" evidence="7">
    <location>
        <begin position="71"/>
        <end position="189"/>
    </location>
</feature>
<dbReference type="Pfam" id="PF25917">
    <property type="entry name" value="BSH_RND"/>
    <property type="match status" value="1"/>
</dbReference>
<dbReference type="Pfam" id="PF25954">
    <property type="entry name" value="Beta-barrel_RND_2"/>
    <property type="match status" value="1"/>
</dbReference>
<dbReference type="PANTHER" id="PTHR30469">
    <property type="entry name" value="MULTIDRUG RESISTANCE PROTEIN MDTA"/>
    <property type="match status" value="1"/>
</dbReference>
<evidence type="ECO:0000256" key="1">
    <source>
        <dbReference type="ARBA" id="ARBA00004196"/>
    </source>
</evidence>
<dbReference type="InterPro" id="IPR058627">
    <property type="entry name" value="MdtA-like_C"/>
</dbReference>
<feature type="domain" description="Multidrug resistance protein MdtA-like alpha-helical hairpin" evidence="6">
    <location>
        <begin position="105"/>
        <end position="163"/>
    </location>
</feature>
<dbReference type="InterPro" id="IPR006143">
    <property type="entry name" value="RND_pump_MFP"/>
</dbReference>
<evidence type="ECO:0000313" key="11">
    <source>
        <dbReference type="Proteomes" id="UP000095143"/>
    </source>
</evidence>
<name>A0A1C2D8T9_9PSED</name>
<dbReference type="AlphaFoldDB" id="A0A1C2D8T9"/>
<dbReference type="GO" id="GO:0015562">
    <property type="term" value="F:efflux transmembrane transporter activity"/>
    <property type="evidence" value="ECO:0007669"/>
    <property type="project" value="TreeGrafter"/>
</dbReference>
<dbReference type="NCBIfam" id="TIGR01730">
    <property type="entry name" value="RND_mfp"/>
    <property type="match status" value="1"/>
</dbReference>
<comment type="caution">
    <text evidence="10">The sequence shown here is derived from an EMBL/GenBank/DDBJ whole genome shotgun (WGS) entry which is preliminary data.</text>
</comment>
<dbReference type="GO" id="GO:1990281">
    <property type="term" value="C:efflux pump complex"/>
    <property type="evidence" value="ECO:0007669"/>
    <property type="project" value="TreeGrafter"/>
</dbReference>
<gene>
    <name evidence="10" type="ORF">BBI10_23515</name>
</gene>
<protein>
    <submittedName>
        <fullName evidence="10">Efflux transporter periplasmic adaptor subunit</fullName>
    </submittedName>
</protein>
<evidence type="ECO:0000259" key="7">
    <source>
        <dbReference type="Pfam" id="PF25917"/>
    </source>
</evidence>
<dbReference type="Gene3D" id="2.40.30.170">
    <property type="match status" value="1"/>
</dbReference>
<evidence type="ECO:0000259" key="8">
    <source>
        <dbReference type="Pfam" id="PF25954"/>
    </source>
</evidence>
<dbReference type="Gene3D" id="2.40.50.100">
    <property type="match status" value="1"/>
</dbReference>
<feature type="domain" description="Multidrug resistance protein MdtA-like C-terminal permuted SH3" evidence="9">
    <location>
        <begin position="323"/>
        <end position="354"/>
    </location>
</feature>
<feature type="region of interest" description="Disordered" evidence="5">
    <location>
        <begin position="369"/>
        <end position="388"/>
    </location>
</feature>
<dbReference type="Gene3D" id="1.10.287.470">
    <property type="entry name" value="Helix hairpin bin"/>
    <property type="match status" value="1"/>
</dbReference>
<dbReference type="RefSeq" id="WP_065992191.1">
    <property type="nucleotide sequence ID" value="NZ_MDEN01000069.1"/>
</dbReference>
<evidence type="ECO:0000259" key="6">
    <source>
        <dbReference type="Pfam" id="PF25876"/>
    </source>
</evidence>
<dbReference type="InterPro" id="IPR058624">
    <property type="entry name" value="MdtA-like_HH"/>
</dbReference>
<evidence type="ECO:0000256" key="3">
    <source>
        <dbReference type="ARBA" id="ARBA00022448"/>
    </source>
</evidence>
<sequence>MLRRRMLIMLGIVLIVVLALGGYKAFSVYQQIQQFTAPKPPINVAVAVVAERPWQNRLPAIGTLKAFQGVDLSLEIAGTVKAVQFESGQKVKVGQPLLQLDSDVEKALLGTAEADLGLAQVEYGRGSKLVGESAISRGDFDKLAATQKKAAATVAQLNASLAKKRILAPFSGTIGIRQVDVGDYLASGTVIATLQDLTSLYADFFVPEQMLPKLALGQEVQVSVAAYPERVFTARISAINPKVEGTTRNVLIRATLPNPDSQLLPGMFTSLQVLLGQDTPQLVLPESTITYTLYGNSVYVVVPKKTADGQPENNSKGEPQLMVERRFVETGERRGGLVIISKGLKAGEHVVTGGQLKLDNGAAVAIVADPATPSDATPAAQNSQPKAD</sequence>
<reference evidence="10 11" key="1">
    <citation type="submission" date="2016-08" db="EMBL/GenBank/DDBJ databases">
        <title>Whole genome sequence of Pseudomonas graminis strain UASWS1507, a potential biological control agent for agriculture.</title>
        <authorList>
            <person name="Crovadore J."/>
            <person name="Calmin G."/>
            <person name="Chablais R."/>
            <person name="Cochard B."/>
            <person name="Lefort F."/>
        </authorList>
    </citation>
    <scope>NUCLEOTIDE SEQUENCE [LARGE SCALE GENOMIC DNA]</scope>
    <source>
        <strain evidence="10 11">UASWS1507</strain>
    </source>
</reference>
<evidence type="ECO:0000256" key="2">
    <source>
        <dbReference type="ARBA" id="ARBA00009477"/>
    </source>
</evidence>
<dbReference type="Gene3D" id="2.40.420.20">
    <property type="match status" value="1"/>
</dbReference>
<evidence type="ECO:0000313" key="10">
    <source>
        <dbReference type="EMBL" id="OCX11177.1"/>
    </source>
</evidence>
<dbReference type="Pfam" id="PF25967">
    <property type="entry name" value="RND-MFP_C"/>
    <property type="match status" value="1"/>
</dbReference>
<dbReference type="InterPro" id="IPR058625">
    <property type="entry name" value="MdtA-like_BSH"/>
</dbReference>
<organism evidence="10 11">
    <name type="scientific">Pseudomonas graminis</name>
    <dbReference type="NCBI Taxonomy" id="158627"/>
    <lineage>
        <taxon>Bacteria</taxon>
        <taxon>Pseudomonadati</taxon>
        <taxon>Pseudomonadota</taxon>
        <taxon>Gammaproteobacteria</taxon>
        <taxon>Pseudomonadales</taxon>
        <taxon>Pseudomonadaceae</taxon>
        <taxon>Pseudomonas</taxon>
    </lineage>
</organism>
<evidence type="ECO:0000256" key="4">
    <source>
        <dbReference type="ARBA" id="ARBA00023054"/>
    </source>
</evidence>
<dbReference type="FunFam" id="2.40.30.170:FF:000010">
    <property type="entry name" value="Efflux RND transporter periplasmic adaptor subunit"/>
    <property type="match status" value="1"/>
</dbReference>